<sequence length="339" mass="37456">MDASANSKAGDKKSRMKFFVVFAAVVLAINATSISDKWSEFKTKYGREYRSLKEEQLRFAIFQDNVKKIEAHNEKYAKGESTYYMGINQFADITMDEYRQRLTYSKSIKPEKKGGMVYQVSNLTLASEVNWVTKGAVMEVKNQGSCGSCWAFSAVGSMEGQYIINTGNKISLSEQNLVDCSSSYGNAGCQGGVMDYAFMYVRDNGIETTSDYPYTGTDGYCAFSQSKSVLKVTDWYDIPQTEAALQDAVANAGPVAAAMNADGDGFAYYEGGIYSNSECTSDIDHGVVVVGYGTEDGQDYWLIKNSWSADWGLSGYMKMVRNQDMCGITVENSYPYVSV</sequence>
<dbReference type="InterPro" id="IPR013201">
    <property type="entry name" value="Prot_inhib_I29"/>
</dbReference>
<feature type="domain" description="Peptidase C1A papain C-terminal" evidence="7">
    <location>
        <begin position="125"/>
        <end position="336"/>
    </location>
</feature>
<dbReference type="AlphaFoldDB" id="A0AAV8XWX2"/>
<keyword evidence="4" id="KW-0788">Thiol protease</keyword>
<organism evidence="9 10">
    <name type="scientific">Aromia moschata</name>
    <dbReference type="NCBI Taxonomy" id="1265417"/>
    <lineage>
        <taxon>Eukaryota</taxon>
        <taxon>Metazoa</taxon>
        <taxon>Ecdysozoa</taxon>
        <taxon>Arthropoda</taxon>
        <taxon>Hexapoda</taxon>
        <taxon>Insecta</taxon>
        <taxon>Pterygota</taxon>
        <taxon>Neoptera</taxon>
        <taxon>Endopterygota</taxon>
        <taxon>Coleoptera</taxon>
        <taxon>Polyphaga</taxon>
        <taxon>Cucujiformia</taxon>
        <taxon>Chrysomeloidea</taxon>
        <taxon>Cerambycidae</taxon>
        <taxon>Cerambycinae</taxon>
        <taxon>Callichromatini</taxon>
        <taxon>Aromia</taxon>
    </lineage>
</organism>
<gene>
    <name evidence="9" type="ORF">NQ318_004762</name>
</gene>
<name>A0AAV8XWX2_9CUCU</name>
<evidence type="ECO:0000259" key="8">
    <source>
        <dbReference type="SMART" id="SM00848"/>
    </source>
</evidence>
<dbReference type="InterPro" id="IPR025660">
    <property type="entry name" value="Pept_his_AS"/>
</dbReference>
<evidence type="ECO:0000256" key="5">
    <source>
        <dbReference type="ARBA" id="ARBA00023145"/>
    </source>
</evidence>
<keyword evidence="2" id="KW-0645">Protease</keyword>
<dbReference type="SMART" id="SM00848">
    <property type="entry name" value="Inhibitor_I29"/>
    <property type="match status" value="1"/>
</dbReference>
<reference evidence="9" key="1">
    <citation type="journal article" date="2023" name="Insect Mol. Biol.">
        <title>Genome sequencing provides insights into the evolution of gene families encoding plant cell wall-degrading enzymes in longhorned beetles.</title>
        <authorList>
            <person name="Shin N.R."/>
            <person name="Okamura Y."/>
            <person name="Kirsch R."/>
            <person name="Pauchet Y."/>
        </authorList>
    </citation>
    <scope>NUCLEOTIDE SEQUENCE</scope>
    <source>
        <strain evidence="9">AMC_N1</strain>
    </source>
</reference>
<dbReference type="InterPro" id="IPR038765">
    <property type="entry name" value="Papain-like_cys_pep_sf"/>
</dbReference>
<dbReference type="Gene3D" id="3.90.70.10">
    <property type="entry name" value="Cysteine proteinases"/>
    <property type="match status" value="1"/>
</dbReference>
<keyword evidence="5" id="KW-0865">Zymogen</keyword>
<evidence type="ECO:0000256" key="3">
    <source>
        <dbReference type="ARBA" id="ARBA00022801"/>
    </source>
</evidence>
<dbReference type="SUPFAM" id="SSF54001">
    <property type="entry name" value="Cysteine proteinases"/>
    <property type="match status" value="1"/>
</dbReference>
<comment type="similarity">
    <text evidence="1">Belongs to the peptidase C1 family.</text>
</comment>
<dbReference type="Pfam" id="PF08246">
    <property type="entry name" value="Inhibitor_I29"/>
    <property type="match status" value="1"/>
</dbReference>
<proteinExistence type="inferred from homology"/>
<evidence type="ECO:0000313" key="10">
    <source>
        <dbReference type="Proteomes" id="UP001162162"/>
    </source>
</evidence>
<dbReference type="PANTHER" id="PTHR12411">
    <property type="entry name" value="CYSTEINE PROTEASE FAMILY C1-RELATED"/>
    <property type="match status" value="1"/>
</dbReference>
<accession>A0AAV8XWX2</accession>
<dbReference type="FunFam" id="3.90.70.10:FF:000006">
    <property type="entry name" value="Cathepsin S"/>
    <property type="match status" value="1"/>
</dbReference>
<dbReference type="InterPro" id="IPR000668">
    <property type="entry name" value="Peptidase_C1A_C"/>
</dbReference>
<keyword evidence="10" id="KW-1185">Reference proteome</keyword>
<dbReference type="GO" id="GO:0006508">
    <property type="term" value="P:proteolysis"/>
    <property type="evidence" value="ECO:0007669"/>
    <property type="project" value="UniProtKB-KW"/>
</dbReference>
<evidence type="ECO:0008006" key="11">
    <source>
        <dbReference type="Google" id="ProtNLM"/>
    </source>
</evidence>
<evidence type="ECO:0000256" key="2">
    <source>
        <dbReference type="ARBA" id="ARBA00022670"/>
    </source>
</evidence>
<dbReference type="PRINTS" id="PR00705">
    <property type="entry name" value="PAPAIN"/>
</dbReference>
<dbReference type="InterPro" id="IPR013128">
    <property type="entry name" value="Peptidase_C1A"/>
</dbReference>
<dbReference type="PROSITE" id="PS00139">
    <property type="entry name" value="THIOL_PROTEASE_CYS"/>
    <property type="match status" value="1"/>
</dbReference>
<dbReference type="SMART" id="SM00645">
    <property type="entry name" value="Pept_C1"/>
    <property type="match status" value="1"/>
</dbReference>
<comment type="caution">
    <text evidence="9">The sequence shown here is derived from an EMBL/GenBank/DDBJ whole genome shotgun (WGS) entry which is preliminary data.</text>
</comment>
<dbReference type="PROSITE" id="PS00639">
    <property type="entry name" value="THIOL_PROTEASE_HIS"/>
    <property type="match status" value="1"/>
</dbReference>
<feature type="domain" description="Cathepsin propeptide inhibitor" evidence="8">
    <location>
        <begin position="38"/>
        <end position="98"/>
    </location>
</feature>
<keyword evidence="6" id="KW-1015">Disulfide bond</keyword>
<dbReference type="Proteomes" id="UP001162162">
    <property type="component" value="Unassembled WGS sequence"/>
</dbReference>
<evidence type="ECO:0000313" key="9">
    <source>
        <dbReference type="EMBL" id="KAJ8943321.1"/>
    </source>
</evidence>
<dbReference type="EMBL" id="JAPWTK010000293">
    <property type="protein sequence ID" value="KAJ8943321.1"/>
    <property type="molecule type" value="Genomic_DNA"/>
</dbReference>
<dbReference type="InterPro" id="IPR039417">
    <property type="entry name" value="Peptidase_C1A_papain-like"/>
</dbReference>
<evidence type="ECO:0000259" key="7">
    <source>
        <dbReference type="SMART" id="SM00645"/>
    </source>
</evidence>
<dbReference type="InterPro" id="IPR025661">
    <property type="entry name" value="Pept_asp_AS"/>
</dbReference>
<evidence type="ECO:0000256" key="6">
    <source>
        <dbReference type="ARBA" id="ARBA00023157"/>
    </source>
</evidence>
<dbReference type="CDD" id="cd02248">
    <property type="entry name" value="Peptidase_C1A"/>
    <property type="match status" value="1"/>
</dbReference>
<protein>
    <recommendedName>
        <fullName evidence="11">Cathepsin L</fullName>
    </recommendedName>
</protein>
<keyword evidence="3" id="KW-0378">Hydrolase</keyword>
<evidence type="ECO:0000256" key="4">
    <source>
        <dbReference type="ARBA" id="ARBA00022807"/>
    </source>
</evidence>
<dbReference type="GO" id="GO:0008234">
    <property type="term" value="F:cysteine-type peptidase activity"/>
    <property type="evidence" value="ECO:0007669"/>
    <property type="project" value="UniProtKB-KW"/>
</dbReference>
<evidence type="ECO:0000256" key="1">
    <source>
        <dbReference type="ARBA" id="ARBA00008455"/>
    </source>
</evidence>
<dbReference type="InterPro" id="IPR000169">
    <property type="entry name" value="Pept_cys_AS"/>
</dbReference>
<dbReference type="PROSITE" id="PS00640">
    <property type="entry name" value="THIOL_PROTEASE_ASN"/>
    <property type="match status" value="1"/>
</dbReference>
<dbReference type="Pfam" id="PF00112">
    <property type="entry name" value="Peptidase_C1"/>
    <property type="match status" value="1"/>
</dbReference>